<name>A0A6C2CN36_9RHOO</name>
<dbReference type="PANTHER" id="PTHR21624">
    <property type="entry name" value="STEROL DESATURASE-RELATED PROTEIN"/>
    <property type="match status" value="1"/>
</dbReference>
<keyword evidence="10" id="KW-1185">Reference proteome</keyword>
<sequence>MTQYLTDYFVILQGWLFDTLVQPVLFALGLASYVEMGFDGIEFVLQGGIELAIAYVLMRPLEALWPAERWTQRRAVRVDVLYTLLNRLGMVPLTVFTLLAPLFMELESWLRFNDIIPRQLEDWLPGLDNHPLASFLIYLVILDFAEYWRHRLSHTCGWWWALHGIHHSQRQMSFWTDSRNHLADDLIAGLWFACLSLLIGVPPGHFIGLLIALRLVENLSHTNTRLAFGPIGDYLIVGPRYHRWHHALELPADRHCRYGCNFAILFPVWDILFGTLYLKESLPPTGIHEGSPEEIAARDSFWAQQKLGLILLWKALTSRNRQSPSA</sequence>
<proteinExistence type="predicted"/>
<dbReference type="PANTHER" id="PTHR21624:SF1">
    <property type="entry name" value="ALKYLGLYCEROL MONOOXYGENASE"/>
    <property type="match status" value="1"/>
</dbReference>
<gene>
    <name evidence="9" type="ORF">ETQ85_17040</name>
</gene>
<keyword evidence="6 7" id="KW-0472">Membrane</keyword>
<feature type="transmembrane region" description="Helical" evidence="7">
    <location>
        <begin position="40"/>
        <end position="58"/>
    </location>
</feature>
<keyword evidence="3 7" id="KW-1133">Transmembrane helix</keyword>
<dbReference type="GO" id="GO:0012505">
    <property type="term" value="C:endomembrane system"/>
    <property type="evidence" value="ECO:0007669"/>
    <property type="project" value="UniProtKB-SubCell"/>
</dbReference>
<dbReference type="RefSeq" id="WP_148580287.1">
    <property type="nucleotide sequence ID" value="NZ_JAVEUW010000086.1"/>
</dbReference>
<keyword evidence="5" id="KW-0443">Lipid metabolism</keyword>
<comment type="subcellular location">
    <subcellularLocation>
        <location evidence="1">Endomembrane system</location>
        <topology evidence="1">Multi-pass membrane protein</topology>
    </subcellularLocation>
</comment>
<dbReference type="GO" id="GO:0006643">
    <property type="term" value="P:membrane lipid metabolic process"/>
    <property type="evidence" value="ECO:0007669"/>
    <property type="project" value="TreeGrafter"/>
</dbReference>
<evidence type="ECO:0000313" key="10">
    <source>
        <dbReference type="Proteomes" id="UP000389128"/>
    </source>
</evidence>
<feature type="transmembrane region" description="Helical" evidence="7">
    <location>
        <begin position="79"/>
        <end position="104"/>
    </location>
</feature>
<dbReference type="OrthoDB" id="9770329at2"/>
<organism evidence="9 10">
    <name type="scientific">Zoogloea oleivorans</name>
    <dbReference type="NCBI Taxonomy" id="1552750"/>
    <lineage>
        <taxon>Bacteria</taxon>
        <taxon>Pseudomonadati</taxon>
        <taxon>Pseudomonadota</taxon>
        <taxon>Betaproteobacteria</taxon>
        <taxon>Rhodocyclales</taxon>
        <taxon>Zoogloeaceae</taxon>
        <taxon>Zoogloea</taxon>
    </lineage>
</organism>
<evidence type="ECO:0000256" key="4">
    <source>
        <dbReference type="ARBA" id="ARBA00023002"/>
    </source>
</evidence>
<evidence type="ECO:0000256" key="5">
    <source>
        <dbReference type="ARBA" id="ARBA00023098"/>
    </source>
</evidence>
<feature type="transmembrane region" description="Helical" evidence="7">
    <location>
        <begin position="190"/>
        <end position="216"/>
    </location>
</feature>
<feature type="domain" description="Fatty acid hydroxylase" evidence="8">
    <location>
        <begin position="135"/>
        <end position="275"/>
    </location>
</feature>
<dbReference type="GO" id="GO:0050479">
    <property type="term" value="F:glyceryl-ether monooxygenase activity"/>
    <property type="evidence" value="ECO:0007669"/>
    <property type="project" value="TreeGrafter"/>
</dbReference>
<keyword evidence="2 7" id="KW-0812">Transmembrane</keyword>
<dbReference type="GO" id="GO:0005506">
    <property type="term" value="F:iron ion binding"/>
    <property type="evidence" value="ECO:0007669"/>
    <property type="project" value="InterPro"/>
</dbReference>
<dbReference type="EMBL" id="SDKK01000016">
    <property type="protein sequence ID" value="TYC54869.1"/>
    <property type="molecule type" value="Genomic_DNA"/>
</dbReference>
<evidence type="ECO:0000256" key="7">
    <source>
        <dbReference type="SAM" id="Phobius"/>
    </source>
</evidence>
<dbReference type="InterPro" id="IPR051689">
    <property type="entry name" value="Sterol_desaturase/TMEM195"/>
</dbReference>
<evidence type="ECO:0000256" key="6">
    <source>
        <dbReference type="ARBA" id="ARBA00023136"/>
    </source>
</evidence>
<reference evidence="9 10" key="1">
    <citation type="submission" date="2019-01" db="EMBL/GenBank/DDBJ databases">
        <title>Zoogloea oleivorans genome sequencing and assembly.</title>
        <authorList>
            <person name="Tancsics A."/>
            <person name="Farkas M."/>
            <person name="Kriszt B."/>
            <person name="Maroti G."/>
            <person name="Horvath B."/>
        </authorList>
    </citation>
    <scope>NUCLEOTIDE SEQUENCE [LARGE SCALE GENOMIC DNA]</scope>
    <source>
        <strain evidence="9 10">Buc</strain>
    </source>
</reference>
<accession>A0A6C2CN36</accession>
<evidence type="ECO:0000256" key="2">
    <source>
        <dbReference type="ARBA" id="ARBA00022692"/>
    </source>
</evidence>
<dbReference type="GO" id="GO:0016020">
    <property type="term" value="C:membrane"/>
    <property type="evidence" value="ECO:0007669"/>
    <property type="project" value="GOC"/>
</dbReference>
<evidence type="ECO:0000256" key="1">
    <source>
        <dbReference type="ARBA" id="ARBA00004127"/>
    </source>
</evidence>
<dbReference type="Proteomes" id="UP000389128">
    <property type="component" value="Unassembled WGS sequence"/>
</dbReference>
<evidence type="ECO:0000313" key="9">
    <source>
        <dbReference type="EMBL" id="TYC54869.1"/>
    </source>
</evidence>
<dbReference type="InterPro" id="IPR006694">
    <property type="entry name" value="Fatty_acid_hydroxylase"/>
</dbReference>
<protein>
    <submittedName>
        <fullName evidence="9">Fatty acid hydroxylase family protein</fullName>
    </submittedName>
</protein>
<feature type="transmembrane region" description="Helical" evidence="7">
    <location>
        <begin position="12"/>
        <end position="34"/>
    </location>
</feature>
<evidence type="ECO:0000256" key="3">
    <source>
        <dbReference type="ARBA" id="ARBA00022989"/>
    </source>
</evidence>
<dbReference type="Pfam" id="PF04116">
    <property type="entry name" value="FA_hydroxylase"/>
    <property type="match status" value="1"/>
</dbReference>
<keyword evidence="4" id="KW-0560">Oxidoreductase</keyword>
<comment type="caution">
    <text evidence="9">The sequence shown here is derived from an EMBL/GenBank/DDBJ whole genome shotgun (WGS) entry which is preliminary data.</text>
</comment>
<dbReference type="GO" id="GO:0008610">
    <property type="term" value="P:lipid biosynthetic process"/>
    <property type="evidence" value="ECO:0007669"/>
    <property type="project" value="InterPro"/>
</dbReference>
<evidence type="ECO:0000259" key="8">
    <source>
        <dbReference type="Pfam" id="PF04116"/>
    </source>
</evidence>
<dbReference type="AlphaFoldDB" id="A0A6C2CN36"/>